<comment type="caution">
    <text evidence="2">The sequence shown here is derived from an EMBL/GenBank/DDBJ whole genome shotgun (WGS) entry which is preliminary data.</text>
</comment>
<organism evidence="2 3">
    <name type="scientific">Gillisia mitskevichiae</name>
    <dbReference type="NCBI Taxonomy" id="270921"/>
    <lineage>
        <taxon>Bacteria</taxon>
        <taxon>Pseudomonadati</taxon>
        <taxon>Bacteroidota</taxon>
        <taxon>Flavobacteriia</taxon>
        <taxon>Flavobacteriales</taxon>
        <taxon>Flavobacteriaceae</taxon>
        <taxon>Gillisia</taxon>
    </lineage>
</organism>
<dbReference type="InterPro" id="IPR006016">
    <property type="entry name" value="UspA"/>
</dbReference>
<dbReference type="RefSeq" id="WP_121345753.1">
    <property type="nucleotide sequence ID" value="NZ_RBLG01000002.1"/>
</dbReference>
<evidence type="ECO:0000313" key="3">
    <source>
        <dbReference type="Proteomes" id="UP000276282"/>
    </source>
</evidence>
<dbReference type="SUPFAM" id="SSF52402">
    <property type="entry name" value="Adenine nucleotide alpha hydrolases-like"/>
    <property type="match status" value="1"/>
</dbReference>
<dbReference type="Pfam" id="PF00582">
    <property type="entry name" value="Usp"/>
    <property type="match status" value="1"/>
</dbReference>
<feature type="domain" description="UspA" evidence="1">
    <location>
        <begin position="2"/>
        <end position="137"/>
    </location>
</feature>
<evidence type="ECO:0000313" key="2">
    <source>
        <dbReference type="EMBL" id="RKS53671.1"/>
    </source>
</evidence>
<reference evidence="2 3" key="1">
    <citation type="submission" date="2018-10" db="EMBL/GenBank/DDBJ databases">
        <title>Genomic Encyclopedia of Archaeal and Bacterial Type Strains, Phase II (KMG-II): from individual species to whole genera.</title>
        <authorList>
            <person name="Goeker M."/>
        </authorList>
    </citation>
    <scope>NUCLEOTIDE SEQUENCE [LARGE SCALE GENOMIC DNA]</scope>
    <source>
        <strain evidence="2 3">DSM 19839</strain>
    </source>
</reference>
<accession>A0A495PT00</accession>
<dbReference type="AlphaFoldDB" id="A0A495PT00"/>
<proteinExistence type="predicted"/>
<dbReference type="Gene3D" id="3.40.50.12370">
    <property type="match status" value="1"/>
</dbReference>
<keyword evidence="3" id="KW-1185">Reference proteome</keyword>
<protein>
    <submittedName>
        <fullName evidence="2">Nucleotide-binding universal stress UspA family protein</fullName>
    </submittedName>
</protein>
<dbReference type="OrthoDB" id="1413338at2"/>
<dbReference type="EMBL" id="RBLG01000002">
    <property type="protein sequence ID" value="RKS53671.1"/>
    <property type="molecule type" value="Genomic_DNA"/>
</dbReference>
<gene>
    <name evidence="2" type="ORF">BC962_1925</name>
</gene>
<dbReference type="CDD" id="cd00293">
    <property type="entry name" value="USP-like"/>
    <property type="match status" value="1"/>
</dbReference>
<name>A0A495PT00_9FLAO</name>
<sequence>MNVLILTDFSEVSKNASRYALDFLKDTPSTIFLLNIQDIKLNGASSEKLGEKMQLISEKMHTGMESLKTYNTNSKHKFHLSLSLDNLITAVRGCVDENKIDLIFIGAASQQERKHPLLGNHAYEIIQKVKCNIIAVPDKAKFVTPKRMILPIDYSVLSERKSFQILRDPNYVKSESLTVMNVNENDNNSLNRKMIQELWESDAKENMNFTSLNKDTFFNTDFLHDIQEKYDVIVILGKNLSISDKLLNSRYGLCTKISNKLPIMILHE</sequence>
<evidence type="ECO:0000259" key="1">
    <source>
        <dbReference type="Pfam" id="PF00582"/>
    </source>
</evidence>
<dbReference type="Proteomes" id="UP000276282">
    <property type="component" value="Unassembled WGS sequence"/>
</dbReference>